<feature type="region of interest" description="Disordered" evidence="1">
    <location>
        <begin position="1"/>
        <end position="38"/>
    </location>
</feature>
<dbReference type="AlphaFoldDB" id="A0A6A6SVQ4"/>
<feature type="region of interest" description="Disordered" evidence="1">
    <location>
        <begin position="81"/>
        <end position="159"/>
    </location>
</feature>
<name>A0A6A6SVQ4_9PLEO</name>
<feature type="compositionally biased region" description="Low complexity" evidence="1">
    <location>
        <begin position="261"/>
        <end position="270"/>
    </location>
</feature>
<evidence type="ECO:0000313" key="3">
    <source>
        <dbReference type="Proteomes" id="UP000799324"/>
    </source>
</evidence>
<organism evidence="2 3">
    <name type="scientific">Lophiostoma macrostomum CBS 122681</name>
    <dbReference type="NCBI Taxonomy" id="1314788"/>
    <lineage>
        <taxon>Eukaryota</taxon>
        <taxon>Fungi</taxon>
        <taxon>Dikarya</taxon>
        <taxon>Ascomycota</taxon>
        <taxon>Pezizomycotina</taxon>
        <taxon>Dothideomycetes</taxon>
        <taxon>Pleosporomycetidae</taxon>
        <taxon>Pleosporales</taxon>
        <taxon>Lophiostomataceae</taxon>
        <taxon>Lophiostoma</taxon>
    </lineage>
</organism>
<evidence type="ECO:0000313" key="2">
    <source>
        <dbReference type="EMBL" id="KAF2651137.1"/>
    </source>
</evidence>
<feature type="compositionally biased region" description="Polar residues" evidence="1">
    <location>
        <begin position="84"/>
        <end position="97"/>
    </location>
</feature>
<dbReference type="OrthoDB" id="3794485at2759"/>
<gene>
    <name evidence="2" type="ORF">K491DRAFT_102998</name>
</gene>
<reference evidence="2" key="1">
    <citation type="journal article" date="2020" name="Stud. Mycol.">
        <title>101 Dothideomycetes genomes: a test case for predicting lifestyles and emergence of pathogens.</title>
        <authorList>
            <person name="Haridas S."/>
            <person name="Albert R."/>
            <person name="Binder M."/>
            <person name="Bloem J."/>
            <person name="Labutti K."/>
            <person name="Salamov A."/>
            <person name="Andreopoulos B."/>
            <person name="Baker S."/>
            <person name="Barry K."/>
            <person name="Bills G."/>
            <person name="Bluhm B."/>
            <person name="Cannon C."/>
            <person name="Castanera R."/>
            <person name="Culley D."/>
            <person name="Daum C."/>
            <person name="Ezra D."/>
            <person name="Gonzalez J."/>
            <person name="Henrissat B."/>
            <person name="Kuo A."/>
            <person name="Liang C."/>
            <person name="Lipzen A."/>
            <person name="Lutzoni F."/>
            <person name="Magnuson J."/>
            <person name="Mondo S."/>
            <person name="Nolan M."/>
            <person name="Ohm R."/>
            <person name="Pangilinan J."/>
            <person name="Park H.-J."/>
            <person name="Ramirez L."/>
            <person name="Alfaro M."/>
            <person name="Sun H."/>
            <person name="Tritt A."/>
            <person name="Yoshinaga Y."/>
            <person name="Zwiers L.-H."/>
            <person name="Turgeon B."/>
            <person name="Goodwin S."/>
            <person name="Spatafora J."/>
            <person name="Crous P."/>
            <person name="Grigoriev I."/>
        </authorList>
    </citation>
    <scope>NUCLEOTIDE SEQUENCE</scope>
    <source>
        <strain evidence="2">CBS 122681</strain>
    </source>
</reference>
<feature type="compositionally biased region" description="Basic and acidic residues" evidence="1">
    <location>
        <begin position="134"/>
        <end position="150"/>
    </location>
</feature>
<accession>A0A6A6SVQ4</accession>
<dbReference type="Proteomes" id="UP000799324">
    <property type="component" value="Unassembled WGS sequence"/>
</dbReference>
<feature type="compositionally biased region" description="Low complexity" evidence="1">
    <location>
        <begin position="114"/>
        <end position="131"/>
    </location>
</feature>
<protein>
    <submittedName>
        <fullName evidence="2">Uncharacterized protein</fullName>
    </submittedName>
</protein>
<proteinExistence type="predicted"/>
<dbReference type="EMBL" id="MU004433">
    <property type="protein sequence ID" value="KAF2651137.1"/>
    <property type="molecule type" value="Genomic_DNA"/>
</dbReference>
<sequence>MHFKKEFGSKHCIARHNAPSDHTPPWKDMAFDPPIGSDELSDRLKTAFPEGQTLRQRKYLAAIAFLQAELQQIETEDAALLGPSTPSSFHNTKSLSTRTRHHSHDLLNESQRQSPASYNSPSSAQSASSPSLVDRGRSDADQDPVADARRPSTPNARGATFVFNSVNGRTVKPKTKRKMTQQERRAYKETRIRGACVKCRKTKGKCTHNDDLKAGHLDYNHALPIAEGKNTVEGSPECANLHLSLSEGLSVRNDQSTKSRQPQSSSEPQPTFEDQQVDQFGQRASFVLPSVSDGLWKAGAAPAENSHKNRRQGLNPLDTYTWRITSGELPPHSSCD</sequence>
<feature type="region of interest" description="Disordered" evidence="1">
    <location>
        <begin position="251"/>
        <end position="280"/>
    </location>
</feature>
<evidence type="ECO:0000256" key="1">
    <source>
        <dbReference type="SAM" id="MobiDB-lite"/>
    </source>
</evidence>
<keyword evidence="3" id="KW-1185">Reference proteome</keyword>